<dbReference type="SMART" id="SM00419">
    <property type="entry name" value="HTH_CRP"/>
    <property type="match status" value="1"/>
</dbReference>
<dbReference type="PANTHER" id="PTHR24567:SF74">
    <property type="entry name" value="HTH-TYPE TRANSCRIPTIONAL REGULATOR ARCR"/>
    <property type="match status" value="1"/>
</dbReference>
<dbReference type="SUPFAM" id="SSF46785">
    <property type="entry name" value="Winged helix' DNA-binding domain"/>
    <property type="match status" value="1"/>
</dbReference>
<dbReference type="InterPro" id="IPR012318">
    <property type="entry name" value="HTH_CRP"/>
</dbReference>
<dbReference type="InterPro" id="IPR036390">
    <property type="entry name" value="WH_DNA-bd_sf"/>
</dbReference>
<dbReference type="OrthoDB" id="9127033at2"/>
<sequence>MSLEGLFPIDKWDLRSGSILHQLPEADEERLRLHMSEQRYAKGDLLFREGGLPLGIFFIREGRVKRFTTDRDQKEHILYVANKGELLGYHAVLAEERFPDSAAALEDTRVAFIPREDFLATLDTSAVLSRRLLRAFSHEYTVLTNSISIFAQRSVRERLAITLIVLREKYKENSHRGPVSINISREDLANMVGTAKENVVRLLREFKTAHIVETRGRTIFITNLKKLIDISTFGPEGI</sequence>
<dbReference type="GO" id="GO:0005829">
    <property type="term" value="C:cytosol"/>
    <property type="evidence" value="ECO:0007669"/>
    <property type="project" value="TreeGrafter"/>
</dbReference>
<evidence type="ECO:0000313" key="6">
    <source>
        <dbReference type="EMBL" id="PUZ26424.1"/>
    </source>
</evidence>
<evidence type="ECO:0000313" key="7">
    <source>
        <dbReference type="Proteomes" id="UP000244450"/>
    </source>
</evidence>
<keyword evidence="1" id="KW-0805">Transcription regulation</keyword>
<evidence type="ECO:0000256" key="3">
    <source>
        <dbReference type="ARBA" id="ARBA00023163"/>
    </source>
</evidence>
<dbReference type="AlphaFoldDB" id="A0A2T7BJJ7"/>
<dbReference type="PROSITE" id="PS50042">
    <property type="entry name" value="CNMP_BINDING_3"/>
    <property type="match status" value="1"/>
</dbReference>
<dbReference type="Pfam" id="PF00027">
    <property type="entry name" value="cNMP_binding"/>
    <property type="match status" value="1"/>
</dbReference>
<dbReference type="CDD" id="cd00038">
    <property type="entry name" value="CAP_ED"/>
    <property type="match status" value="1"/>
</dbReference>
<dbReference type="InterPro" id="IPR014710">
    <property type="entry name" value="RmlC-like_jellyroll"/>
</dbReference>
<feature type="domain" description="HTH crp-type" evidence="5">
    <location>
        <begin position="153"/>
        <end position="225"/>
    </location>
</feature>
<comment type="caution">
    <text evidence="6">The sequence shown here is derived from an EMBL/GenBank/DDBJ whole genome shotgun (WGS) entry which is preliminary data.</text>
</comment>
<evidence type="ECO:0000256" key="1">
    <source>
        <dbReference type="ARBA" id="ARBA00023015"/>
    </source>
</evidence>
<gene>
    <name evidence="6" type="ORF">DCC81_15020</name>
</gene>
<dbReference type="EMBL" id="QCYK01000002">
    <property type="protein sequence ID" value="PUZ26424.1"/>
    <property type="molecule type" value="Genomic_DNA"/>
</dbReference>
<dbReference type="PANTHER" id="PTHR24567">
    <property type="entry name" value="CRP FAMILY TRANSCRIPTIONAL REGULATORY PROTEIN"/>
    <property type="match status" value="1"/>
</dbReference>
<dbReference type="SUPFAM" id="SSF51206">
    <property type="entry name" value="cAMP-binding domain-like"/>
    <property type="match status" value="1"/>
</dbReference>
<dbReference type="Proteomes" id="UP000244450">
    <property type="component" value="Unassembled WGS sequence"/>
</dbReference>
<organism evidence="6 7">
    <name type="scientific">Chitinophaga parva</name>
    <dbReference type="NCBI Taxonomy" id="2169414"/>
    <lineage>
        <taxon>Bacteria</taxon>
        <taxon>Pseudomonadati</taxon>
        <taxon>Bacteroidota</taxon>
        <taxon>Chitinophagia</taxon>
        <taxon>Chitinophagales</taxon>
        <taxon>Chitinophagaceae</taxon>
        <taxon>Chitinophaga</taxon>
    </lineage>
</organism>
<accession>A0A2T7BJJ7</accession>
<keyword evidence="3" id="KW-0804">Transcription</keyword>
<dbReference type="InterPro" id="IPR050397">
    <property type="entry name" value="Env_Response_Regulators"/>
</dbReference>
<evidence type="ECO:0000256" key="2">
    <source>
        <dbReference type="ARBA" id="ARBA00023125"/>
    </source>
</evidence>
<dbReference type="InterPro" id="IPR036388">
    <property type="entry name" value="WH-like_DNA-bd_sf"/>
</dbReference>
<name>A0A2T7BJJ7_9BACT</name>
<protein>
    <submittedName>
        <fullName evidence="6">Crp/Fnr family transcriptional regulator</fullName>
    </submittedName>
</protein>
<dbReference type="Pfam" id="PF13545">
    <property type="entry name" value="HTH_Crp_2"/>
    <property type="match status" value="1"/>
</dbReference>
<dbReference type="SMART" id="SM00100">
    <property type="entry name" value="cNMP"/>
    <property type="match status" value="1"/>
</dbReference>
<proteinExistence type="predicted"/>
<dbReference type="InterPro" id="IPR018490">
    <property type="entry name" value="cNMP-bd_dom_sf"/>
</dbReference>
<dbReference type="InterPro" id="IPR000595">
    <property type="entry name" value="cNMP-bd_dom"/>
</dbReference>
<dbReference type="Gene3D" id="2.60.120.10">
    <property type="entry name" value="Jelly Rolls"/>
    <property type="match status" value="1"/>
</dbReference>
<dbReference type="Gene3D" id="1.10.10.10">
    <property type="entry name" value="Winged helix-like DNA-binding domain superfamily/Winged helix DNA-binding domain"/>
    <property type="match status" value="1"/>
</dbReference>
<evidence type="ECO:0000259" key="4">
    <source>
        <dbReference type="PROSITE" id="PS50042"/>
    </source>
</evidence>
<keyword evidence="7" id="KW-1185">Reference proteome</keyword>
<reference evidence="6 7" key="1">
    <citation type="submission" date="2018-04" db="EMBL/GenBank/DDBJ databases">
        <title>Chitinophaga fuyangensis sp. nov., isolated from soil in a chemical factory.</title>
        <authorList>
            <person name="Chen K."/>
        </authorList>
    </citation>
    <scope>NUCLEOTIDE SEQUENCE [LARGE SCALE GENOMIC DNA]</scope>
    <source>
        <strain evidence="6 7">LY-1</strain>
    </source>
</reference>
<dbReference type="PROSITE" id="PS51063">
    <property type="entry name" value="HTH_CRP_2"/>
    <property type="match status" value="1"/>
</dbReference>
<dbReference type="GO" id="GO:0003677">
    <property type="term" value="F:DNA binding"/>
    <property type="evidence" value="ECO:0007669"/>
    <property type="project" value="UniProtKB-KW"/>
</dbReference>
<keyword evidence="2" id="KW-0238">DNA-binding</keyword>
<feature type="domain" description="Cyclic nucleotide-binding" evidence="4">
    <location>
        <begin position="19"/>
        <end position="139"/>
    </location>
</feature>
<dbReference type="GO" id="GO:0003700">
    <property type="term" value="F:DNA-binding transcription factor activity"/>
    <property type="evidence" value="ECO:0007669"/>
    <property type="project" value="TreeGrafter"/>
</dbReference>
<evidence type="ECO:0000259" key="5">
    <source>
        <dbReference type="PROSITE" id="PS51063"/>
    </source>
</evidence>